<feature type="region of interest" description="Disordered" evidence="2">
    <location>
        <begin position="1"/>
        <end position="27"/>
    </location>
</feature>
<gene>
    <name evidence="4" type="ORF">HUG10_13475</name>
</gene>
<protein>
    <submittedName>
        <fullName evidence="4">Redoxin domain-containing protein</fullName>
    </submittedName>
</protein>
<dbReference type="KEGG" id="halg:HUG10_13475"/>
<name>A0A7D5K8R9_9EURY</name>
<keyword evidence="5" id="KW-1185">Reference proteome</keyword>
<dbReference type="Gene3D" id="3.40.30.10">
    <property type="entry name" value="Glutaredoxin"/>
    <property type="match status" value="1"/>
</dbReference>
<dbReference type="InterPro" id="IPR013766">
    <property type="entry name" value="Thioredoxin_domain"/>
</dbReference>
<keyword evidence="1" id="KW-0676">Redox-active center</keyword>
<evidence type="ECO:0000259" key="3">
    <source>
        <dbReference type="PROSITE" id="PS51352"/>
    </source>
</evidence>
<dbReference type="InterPro" id="IPR036249">
    <property type="entry name" value="Thioredoxin-like_sf"/>
</dbReference>
<dbReference type="InterPro" id="IPR000866">
    <property type="entry name" value="AhpC/TSA"/>
</dbReference>
<dbReference type="PROSITE" id="PS51352">
    <property type="entry name" value="THIOREDOXIN_2"/>
    <property type="match status" value="1"/>
</dbReference>
<dbReference type="Proteomes" id="UP000509750">
    <property type="component" value="Chromosome"/>
</dbReference>
<dbReference type="OrthoDB" id="334647at2157"/>
<dbReference type="GO" id="GO:0016209">
    <property type="term" value="F:antioxidant activity"/>
    <property type="evidence" value="ECO:0007669"/>
    <property type="project" value="InterPro"/>
</dbReference>
<dbReference type="RefSeq" id="WP_179170073.1">
    <property type="nucleotide sequence ID" value="NZ_CP058529.1"/>
</dbReference>
<organism evidence="4 5">
    <name type="scientific">Halorarum halophilum</name>
    <dbReference type="NCBI Taxonomy" id="2743090"/>
    <lineage>
        <taxon>Archaea</taxon>
        <taxon>Methanobacteriati</taxon>
        <taxon>Methanobacteriota</taxon>
        <taxon>Stenosarchaea group</taxon>
        <taxon>Halobacteria</taxon>
        <taxon>Halobacteriales</taxon>
        <taxon>Haloferacaceae</taxon>
        <taxon>Halorarum</taxon>
    </lineage>
</organism>
<dbReference type="PANTHER" id="PTHR43110:SF1">
    <property type="entry name" value="THIOL PEROXIDASE"/>
    <property type="match status" value="1"/>
</dbReference>
<dbReference type="SUPFAM" id="SSF52833">
    <property type="entry name" value="Thioredoxin-like"/>
    <property type="match status" value="1"/>
</dbReference>
<proteinExistence type="predicted"/>
<evidence type="ECO:0000256" key="1">
    <source>
        <dbReference type="ARBA" id="ARBA00023284"/>
    </source>
</evidence>
<dbReference type="PANTHER" id="PTHR43110">
    <property type="entry name" value="THIOL PEROXIDASE"/>
    <property type="match status" value="1"/>
</dbReference>
<dbReference type="EMBL" id="CP058529">
    <property type="protein sequence ID" value="QLG28499.1"/>
    <property type="molecule type" value="Genomic_DNA"/>
</dbReference>
<dbReference type="GO" id="GO:0016491">
    <property type="term" value="F:oxidoreductase activity"/>
    <property type="evidence" value="ECO:0007669"/>
    <property type="project" value="InterPro"/>
</dbReference>
<evidence type="ECO:0000313" key="5">
    <source>
        <dbReference type="Proteomes" id="UP000509750"/>
    </source>
</evidence>
<feature type="domain" description="Thioredoxin" evidence="3">
    <location>
        <begin position="15"/>
        <end position="174"/>
    </location>
</feature>
<evidence type="ECO:0000256" key="2">
    <source>
        <dbReference type="SAM" id="MobiDB-lite"/>
    </source>
</evidence>
<feature type="compositionally biased region" description="Acidic residues" evidence="2">
    <location>
        <begin position="1"/>
        <end position="10"/>
    </location>
</feature>
<evidence type="ECO:0000313" key="4">
    <source>
        <dbReference type="EMBL" id="QLG28499.1"/>
    </source>
</evidence>
<dbReference type="AlphaFoldDB" id="A0A7D5K8R9"/>
<accession>A0A7D5K8R9</accession>
<sequence length="174" mass="19419">MPDFEVVDLPEADHPEEGDTAPDFTRPLVNDEYWADASLSELTDEGPVVLVFFPMDGAFPATYVWNEIRDRGWGSGEAAADGPTVVGVSISSPYEHETFIDERGIDYRLFSDPDAGAAAEYGIEHDLDGMAGVTEHRPAVFLLDRDRTVEYAWVASEWPDFPDYDEIDEEIARL</sequence>
<dbReference type="InterPro" id="IPR050455">
    <property type="entry name" value="Tpx_Peroxidase_subfamily"/>
</dbReference>
<dbReference type="Pfam" id="PF00578">
    <property type="entry name" value="AhpC-TSA"/>
    <property type="match status" value="1"/>
</dbReference>
<dbReference type="GeneID" id="56029862"/>
<reference evidence="4 5" key="1">
    <citation type="submission" date="2020-07" db="EMBL/GenBank/DDBJ databases">
        <title>Gai3-2, isolated from salt lake.</title>
        <authorList>
            <person name="Cui H."/>
            <person name="Shi X."/>
        </authorList>
    </citation>
    <scope>NUCLEOTIDE SEQUENCE [LARGE SCALE GENOMIC DNA]</scope>
    <source>
        <strain evidence="4 5">Gai3-2</strain>
    </source>
</reference>